<evidence type="ECO:0000313" key="18">
    <source>
        <dbReference type="Proteomes" id="UP000004200"/>
    </source>
</evidence>
<feature type="domain" description="HAMP" evidence="16">
    <location>
        <begin position="201"/>
        <end position="254"/>
    </location>
</feature>
<dbReference type="Pfam" id="PF00672">
    <property type="entry name" value="HAMP"/>
    <property type="match status" value="1"/>
</dbReference>
<dbReference type="Gene3D" id="3.30.565.10">
    <property type="entry name" value="Histidine kinase-like ATPase, C-terminal domain"/>
    <property type="match status" value="1"/>
</dbReference>
<dbReference type="SUPFAM" id="SSF52172">
    <property type="entry name" value="CheY-like"/>
    <property type="match status" value="1"/>
</dbReference>
<dbReference type="PANTHER" id="PTHR45339">
    <property type="entry name" value="HYBRID SIGNAL TRANSDUCTION HISTIDINE KINASE J"/>
    <property type="match status" value="1"/>
</dbReference>
<dbReference type="InterPro" id="IPR005467">
    <property type="entry name" value="His_kinase_dom"/>
</dbReference>
<dbReference type="FunFam" id="1.10.287.130:FF:000002">
    <property type="entry name" value="Two-component osmosensing histidine kinase"/>
    <property type="match status" value="1"/>
</dbReference>
<evidence type="ECO:0000259" key="15">
    <source>
        <dbReference type="PROSITE" id="PS50110"/>
    </source>
</evidence>
<evidence type="ECO:0000256" key="2">
    <source>
        <dbReference type="ARBA" id="ARBA00004370"/>
    </source>
</evidence>
<dbReference type="SUPFAM" id="SSF55874">
    <property type="entry name" value="ATPase domain of HSP90 chaperone/DNA topoisomerase II/histidine kinase"/>
    <property type="match status" value="1"/>
</dbReference>
<keyword evidence="13" id="KW-0472">Membrane</keyword>
<dbReference type="PROSITE" id="PS50109">
    <property type="entry name" value="HIS_KIN"/>
    <property type="match status" value="1"/>
</dbReference>
<keyword evidence="9" id="KW-0902">Two-component regulatory system</keyword>
<dbReference type="InterPro" id="IPR036097">
    <property type="entry name" value="HisK_dim/P_sf"/>
</dbReference>
<dbReference type="CDD" id="cd06225">
    <property type="entry name" value="HAMP"/>
    <property type="match status" value="1"/>
</dbReference>
<dbReference type="Proteomes" id="UP000004200">
    <property type="component" value="Unassembled WGS sequence"/>
</dbReference>
<keyword evidence="13" id="KW-0812">Transmembrane</keyword>
<keyword evidence="7 17" id="KW-0418">Kinase</keyword>
<keyword evidence="8" id="KW-0067">ATP-binding</keyword>
<feature type="transmembrane region" description="Helical" evidence="13">
    <location>
        <begin position="174"/>
        <end position="199"/>
    </location>
</feature>
<dbReference type="GO" id="GO:0005524">
    <property type="term" value="F:ATP binding"/>
    <property type="evidence" value="ECO:0007669"/>
    <property type="project" value="UniProtKB-KW"/>
</dbReference>
<evidence type="ECO:0000256" key="11">
    <source>
        <dbReference type="ARBA" id="ARBA00068150"/>
    </source>
</evidence>
<evidence type="ECO:0000259" key="14">
    <source>
        <dbReference type="PROSITE" id="PS50109"/>
    </source>
</evidence>
<dbReference type="EMBL" id="AFWT01000003">
    <property type="protein sequence ID" value="EGV33447.1"/>
    <property type="molecule type" value="Genomic_DNA"/>
</dbReference>
<comment type="caution">
    <text evidence="17">The sequence shown here is derived from an EMBL/GenBank/DDBJ whole genome shotgun (WGS) entry which is preliminary data.</text>
</comment>
<evidence type="ECO:0000256" key="1">
    <source>
        <dbReference type="ARBA" id="ARBA00000085"/>
    </source>
</evidence>
<dbReference type="Pfam" id="PF00072">
    <property type="entry name" value="Response_reg"/>
    <property type="match status" value="1"/>
</dbReference>
<dbReference type="InterPro" id="IPR003661">
    <property type="entry name" value="HisK_dim/P_dom"/>
</dbReference>
<dbReference type="InterPro" id="IPR003594">
    <property type="entry name" value="HATPase_dom"/>
</dbReference>
<dbReference type="GO" id="GO:0016020">
    <property type="term" value="C:membrane"/>
    <property type="evidence" value="ECO:0007669"/>
    <property type="project" value="UniProtKB-SubCell"/>
</dbReference>
<keyword evidence="5" id="KW-0808">Transferase</keyword>
<dbReference type="SMART" id="SM00304">
    <property type="entry name" value="HAMP"/>
    <property type="match status" value="1"/>
</dbReference>
<evidence type="ECO:0000256" key="12">
    <source>
        <dbReference type="PROSITE-ProRule" id="PRU00169"/>
    </source>
</evidence>
<evidence type="ECO:0000313" key="17">
    <source>
        <dbReference type="EMBL" id="EGV33447.1"/>
    </source>
</evidence>
<dbReference type="OrthoDB" id="5563233at2"/>
<evidence type="ECO:0000256" key="10">
    <source>
        <dbReference type="ARBA" id="ARBA00064003"/>
    </source>
</evidence>
<dbReference type="PATRIC" id="fig|765913.3.peg.666"/>
<dbReference type="PANTHER" id="PTHR45339:SF5">
    <property type="entry name" value="HISTIDINE KINASE"/>
    <property type="match status" value="1"/>
</dbReference>
<organism evidence="17 18">
    <name type="scientific">Thiorhodococcus drewsii AZ1</name>
    <dbReference type="NCBI Taxonomy" id="765913"/>
    <lineage>
        <taxon>Bacteria</taxon>
        <taxon>Pseudomonadati</taxon>
        <taxon>Pseudomonadota</taxon>
        <taxon>Gammaproteobacteria</taxon>
        <taxon>Chromatiales</taxon>
        <taxon>Chromatiaceae</taxon>
        <taxon>Thiorhodococcus</taxon>
    </lineage>
</organism>
<evidence type="ECO:0000256" key="3">
    <source>
        <dbReference type="ARBA" id="ARBA00012438"/>
    </source>
</evidence>
<dbReference type="PROSITE" id="PS50885">
    <property type="entry name" value="HAMP"/>
    <property type="match status" value="1"/>
</dbReference>
<dbReference type="Pfam" id="PF17152">
    <property type="entry name" value="CHASE8"/>
    <property type="match status" value="1"/>
</dbReference>
<dbReference type="SMART" id="SM00387">
    <property type="entry name" value="HATPase_c"/>
    <property type="match status" value="1"/>
</dbReference>
<gene>
    <name evidence="17" type="ORF">ThidrDRAFT_0654</name>
</gene>
<evidence type="ECO:0000256" key="7">
    <source>
        <dbReference type="ARBA" id="ARBA00022777"/>
    </source>
</evidence>
<dbReference type="CDD" id="cd17546">
    <property type="entry name" value="REC_hyHK_CKI1_RcsC-like"/>
    <property type="match status" value="1"/>
</dbReference>
<dbReference type="Pfam" id="PF00512">
    <property type="entry name" value="HisKA"/>
    <property type="match status" value="1"/>
</dbReference>
<keyword evidence="13" id="KW-1133">Transmembrane helix</keyword>
<dbReference type="SMART" id="SM00388">
    <property type="entry name" value="HisKA"/>
    <property type="match status" value="1"/>
</dbReference>
<dbReference type="FunFam" id="3.30.565.10:FF:000010">
    <property type="entry name" value="Sensor histidine kinase RcsC"/>
    <property type="match status" value="1"/>
</dbReference>
<evidence type="ECO:0000256" key="9">
    <source>
        <dbReference type="ARBA" id="ARBA00023012"/>
    </source>
</evidence>
<dbReference type="InterPro" id="IPR033417">
    <property type="entry name" value="CHASE8"/>
</dbReference>
<dbReference type="PROSITE" id="PS50110">
    <property type="entry name" value="RESPONSE_REGULATORY"/>
    <property type="match status" value="1"/>
</dbReference>
<proteinExistence type="predicted"/>
<dbReference type="AlphaFoldDB" id="G2DX93"/>
<evidence type="ECO:0000256" key="8">
    <source>
        <dbReference type="ARBA" id="ARBA00022840"/>
    </source>
</evidence>
<dbReference type="EC" id="2.7.13.3" evidence="3"/>
<feature type="transmembrane region" description="Helical" evidence="13">
    <location>
        <begin position="12"/>
        <end position="35"/>
    </location>
</feature>
<dbReference type="GO" id="GO:0000155">
    <property type="term" value="F:phosphorelay sensor kinase activity"/>
    <property type="evidence" value="ECO:0007669"/>
    <property type="project" value="InterPro"/>
</dbReference>
<dbReference type="SUPFAM" id="SSF47384">
    <property type="entry name" value="Homodimeric domain of signal transducing histidine kinase"/>
    <property type="match status" value="1"/>
</dbReference>
<dbReference type="Gene3D" id="1.10.287.130">
    <property type="match status" value="1"/>
</dbReference>
<dbReference type="Gene3D" id="6.10.340.10">
    <property type="match status" value="1"/>
</dbReference>
<dbReference type="InterPro" id="IPR003660">
    <property type="entry name" value="HAMP_dom"/>
</dbReference>
<feature type="domain" description="Response regulatory" evidence="15">
    <location>
        <begin position="658"/>
        <end position="776"/>
    </location>
</feature>
<dbReference type="PRINTS" id="PR00344">
    <property type="entry name" value="BCTRLSENSOR"/>
</dbReference>
<reference evidence="17 18" key="1">
    <citation type="submission" date="2011-06" db="EMBL/GenBank/DDBJ databases">
        <title>The draft genome of Thiorhodococcus drewsii AZ1.</title>
        <authorList>
            <consortium name="US DOE Joint Genome Institute (JGI-PGF)"/>
            <person name="Lucas S."/>
            <person name="Han J."/>
            <person name="Lapidus A."/>
            <person name="Cheng J.-F."/>
            <person name="Goodwin L."/>
            <person name="Pitluck S."/>
            <person name="Peters L."/>
            <person name="Land M.L."/>
            <person name="Hauser L."/>
            <person name="Vogl K."/>
            <person name="Liu Z."/>
            <person name="Imhoff J."/>
            <person name="Thiel V."/>
            <person name="Frigaard N.-U."/>
            <person name="Bryant D.A."/>
            <person name="Woyke T.J."/>
        </authorList>
    </citation>
    <scope>NUCLEOTIDE SEQUENCE [LARGE SCALE GENOMIC DNA]</scope>
    <source>
        <strain evidence="17 18">AZ1</strain>
    </source>
</reference>
<protein>
    <recommendedName>
        <fullName evidence="11">Sensory/regulatory protein RpfC</fullName>
        <ecNumber evidence="3">2.7.13.3</ecNumber>
    </recommendedName>
</protein>
<sequence>MIQFFRDLSMRWKVVSVVMLVVLPVLLLSTGVVMVTDVVSMRSGLAERVTALARVAGINTAAALAFMDEEAAEEVFNALGSERDVLQIRIRTFDGKLFARYRSREARHELRLHRIDRYEAAHPEIMALGRLSAGEPLTRFRDDYLDVRLLVSVKGKALGVMDLQYDTGELRQRILCQVVLTSVVFLCGILLAFLLAVGLHRLISKPLNAVAGAMENLASRRDYSIRLDAGRADELGTLIRAFNGMLEQIQLRDEDLRQARDAAEAGSLAKSQFLASMSHEIRTPMNGIIGMAELLWGTQLDERQRHFVRTVQVSAESLLGIISDVLDFSKIEAGRLELEHVEFDLHALMGRTSDLLSETARRKGLELMTRISPHCSSRVMGDPGRLRQILMNLVSNAVKFTETGYVQLSLSCLEETEHEVRVRIAVRDTGIGLSPEEQSRIFDRFSQADSSTSRRYGGTGLGLAITKQLVDLMHGTLTLDSLPGHGSVFQIELTLSKASPGWSDQTLNLEGLRVLLIDGDREGSARLIDDCATLGIEVQQVPDLGEAMELALTLAAGGNGFSLFVLDAAQLPSLDLPVGRVLRDLVDQAMGAVLLCEHRSAGAKPSGWDGLECLMKPVECQALARALGVIIHGSPLGEDKAFPELDRPGGEQPSLGLRVLVAEDNPVNQDVIESMLNALGCKAVLCADGQALLAELARSDYDLVLMDCQMPLMDGYETTRRLRSREQARGEYLPVIALTAYAMEGDRERALAAGMDDYLVKPFKLADLAEVLRRWTVSG</sequence>
<evidence type="ECO:0000256" key="5">
    <source>
        <dbReference type="ARBA" id="ARBA00022679"/>
    </source>
</evidence>
<dbReference type="InterPro" id="IPR036890">
    <property type="entry name" value="HATPase_C_sf"/>
</dbReference>
<comment type="catalytic activity">
    <reaction evidence="1">
        <text>ATP + protein L-histidine = ADP + protein N-phospho-L-histidine.</text>
        <dbReference type="EC" id="2.7.13.3"/>
    </reaction>
</comment>
<evidence type="ECO:0000256" key="6">
    <source>
        <dbReference type="ARBA" id="ARBA00022741"/>
    </source>
</evidence>
<dbReference type="InterPro" id="IPR001789">
    <property type="entry name" value="Sig_transdc_resp-reg_receiver"/>
</dbReference>
<dbReference type="InterPro" id="IPR004358">
    <property type="entry name" value="Sig_transdc_His_kin-like_C"/>
</dbReference>
<feature type="domain" description="Histidine kinase" evidence="14">
    <location>
        <begin position="276"/>
        <end position="497"/>
    </location>
</feature>
<evidence type="ECO:0000259" key="16">
    <source>
        <dbReference type="PROSITE" id="PS50885"/>
    </source>
</evidence>
<keyword evidence="18" id="KW-1185">Reference proteome</keyword>
<dbReference type="eggNOG" id="COG0642">
    <property type="taxonomic scope" value="Bacteria"/>
</dbReference>
<feature type="modified residue" description="4-aspartylphosphate" evidence="12">
    <location>
        <position position="707"/>
    </location>
</feature>
<keyword evidence="4 12" id="KW-0597">Phosphoprotein</keyword>
<keyword evidence="6" id="KW-0547">Nucleotide-binding</keyword>
<dbReference type="Gene3D" id="3.40.50.2300">
    <property type="match status" value="1"/>
</dbReference>
<dbReference type="Pfam" id="PF02518">
    <property type="entry name" value="HATPase_c"/>
    <property type="match status" value="1"/>
</dbReference>
<name>G2DX93_9GAMM</name>
<dbReference type="RefSeq" id="WP_007039370.1">
    <property type="nucleotide sequence ID" value="NZ_AFWT01000003.1"/>
</dbReference>
<dbReference type="InterPro" id="IPR011006">
    <property type="entry name" value="CheY-like_superfamily"/>
</dbReference>
<dbReference type="CDD" id="cd16922">
    <property type="entry name" value="HATPase_EvgS-ArcB-TorS-like"/>
    <property type="match status" value="1"/>
</dbReference>
<comment type="subunit">
    <text evidence="10">At low DSF concentrations, interacts with RpfF.</text>
</comment>
<accession>G2DX93</accession>
<dbReference type="CDD" id="cd00082">
    <property type="entry name" value="HisKA"/>
    <property type="match status" value="1"/>
</dbReference>
<evidence type="ECO:0000256" key="13">
    <source>
        <dbReference type="SAM" id="Phobius"/>
    </source>
</evidence>
<evidence type="ECO:0000256" key="4">
    <source>
        <dbReference type="ARBA" id="ARBA00022553"/>
    </source>
</evidence>
<dbReference type="SMART" id="SM00448">
    <property type="entry name" value="REC"/>
    <property type="match status" value="1"/>
</dbReference>
<dbReference type="SUPFAM" id="SSF158472">
    <property type="entry name" value="HAMP domain-like"/>
    <property type="match status" value="1"/>
</dbReference>
<dbReference type="STRING" id="765913.ThidrDRAFT_0654"/>
<comment type="subcellular location">
    <subcellularLocation>
        <location evidence="2">Membrane</location>
    </subcellularLocation>
</comment>